<dbReference type="AlphaFoldDB" id="A0A8S3C2C6"/>
<feature type="non-terminal residue" evidence="2">
    <location>
        <position position="53"/>
    </location>
</feature>
<name>A0A8S3C2C6_9BILA</name>
<evidence type="ECO:0000313" key="3">
    <source>
        <dbReference type="Proteomes" id="UP000681720"/>
    </source>
</evidence>
<organism evidence="2 3">
    <name type="scientific">Rotaria magnacalcarata</name>
    <dbReference type="NCBI Taxonomy" id="392030"/>
    <lineage>
        <taxon>Eukaryota</taxon>
        <taxon>Metazoa</taxon>
        <taxon>Spiralia</taxon>
        <taxon>Gnathifera</taxon>
        <taxon>Rotifera</taxon>
        <taxon>Eurotatoria</taxon>
        <taxon>Bdelloidea</taxon>
        <taxon>Philodinida</taxon>
        <taxon>Philodinidae</taxon>
        <taxon>Rotaria</taxon>
    </lineage>
</organism>
<evidence type="ECO:0000313" key="2">
    <source>
        <dbReference type="EMBL" id="CAF4880749.1"/>
    </source>
</evidence>
<feature type="domain" description="Protein SirB1 N-terminal" evidence="1">
    <location>
        <begin position="11"/>
        <end position="51"/>
    </location>
</feature>
<dbReference type="InterPro" id="IPR032698">
    <property type="entry name" value="SirB1_N"/>
</dbReference>
<dbReference type="Pfam" id="PF13369">
    <property type="entry name" value="Transglut_core2"/>
    <property type="match status" value="1"/>
</dbReference>
<comment type="caution">
    <text evidence="2">The sequence shown here is derived from an EMBL/GenBank/DDBJ whole genome shotgun (WGS) entry which is preliminary data.</text>
</comment>
<reference evidence="2" key="1">
    <citation type="submission" date="2021-02" db="EMBL/GenBank/DDBJ databases">
        <authorList>
            <person name="Nowell W R."/>
        </authorList>
    </citation>
    <scope>NUCLEOTIDE SEQUENCE</scope>
</reference>
<sequence length="53" mass="5851">MKKENFLPASASSEYYDLENSFLFSTFNGKPTIPITLVSIFCALADECGLVAR</sequence>
<protein>
    <recommendedName>
        <fullName evidence="1">Protein SirB1 N-terminal domain-containing protein</fullName>
    </recommendedName>
</protein>
<proteinExistence type="predicted"/>
<dbReference type="EMBL" id="CAJOBJ010170466">
    <property type="protein sequence ID" value="CAF4880749.1"/>
    <property type="molecule type" value="Genomic_DNA"/>
</dbReference>
<dbReference type="Proteomes" id="UP000681720">
    <property type="component" value="Unassembled WGS sequence"/>
</dbReference>
<accession>A0A8S3C2C6</accession>
<gene>
    <name evidence="2" type="ORF">GIL414_LOCUS50843</name>
</gene>
<evidence type="ECO:0000259" key="1">
    <source>
        <dbReference type="Pfam" id="PF13369"/>
    </source>
</evidence>